<reference evidence="4 5" key="1">
    <citation type="submission" date="2024-04" db="EMBL/GenBank/DDBJ databases">
        <title>Novel species of the genus Ideonella isolated from streams.</title>
        <authorList>
            <person name="Lu H."/>
        </authorList>
    </citation>
    <scope>NUCLEOTIDE SEQUENCE [LARGE SCALE GENOMIC DNA]</scope>
    <source>
        <strain evidence="4 5">DXS29W</strain>
    </source>
</reference>
<evidence type="ECO:0000313" key="4">
    <source>
        <dbReference type="EMBL" id="MEK8034473.1"/>
    </source>
</evidence>
<keyword evidence="3" id="KW-0732">Signal</keyword>
<dbReference type="InterPro" id="IPR010131">
    <property type="entry name" value="MdtP/NodT-like"/>
</dbReference>
<accession>A0ABU9BYF8</accession>
<dbReference type="PANTHER" id="PTHR30203">
    <property type="entry name" value="OUTER MEMBRANE CATION EFFLUX PROTEIN"/>
    <property type="match status" value="1"/>
</dbReference>
<evidence type="ECO:0000313" key="5">
    <source>
        <dbReference type="Proteomes" id="UP001371218"/>
    </source>
</evidence>
<evidence type="ECO:0000256" key="3">
    <source>
        <dbReference type="SAM" id="SignalP"/>
    </source>
</evidence>
<dbReference type="Gene3D" id="1.20.1600.10">
    <property type="entry name" value="Outer membrane efflux proteins (OEP)"/>
    <property type="match status" value="1"/>
</dbReference>
<organism evidence="4 5">
    <name type="scientific">Ideonella lacteola</name>
    <dbReference type="NCBI Taxonomy" id="2984193"/>
    <lineage>
        <taxon>Bacteria</taxon>
        <taxon>Pseudomonadati</taxon>
        <taxon>Pseudomonadota</taxon>
        <taxon>Betaproteobacteria</taxon>
        <taxon>Burkholderiales</taxon>
        <taxon>Sphaerotilaceae</taxon>
        <taxon>Ideonella</taxon>
    </lineage>
</organism>
<keyword evidence="5" id="KW-1185">Reference proteome</keyword>
<comment type="similarity">
    <text evidence="1">Belongs to the outer membrane factor (OMF) (TC 1.B.17) family.</text>
</comment>
<gene>
    <name evidence="4" type="ORF">AACH06_26895</name>
</gene>
<sequence length="457" mass="49141">MRDAWLPPLLAALTMSPGLAQTQASVLTPTGRTASAAEAPEASVSAHVVTLPQAIDAALRDRPELAAARSEIEATEGALEQAGALPNPTFEAELEDVRQRTRTTTYLLSQPFEIGGQRGARQSAAQHALHRAWSQLAERRQHVRAEVTSAFFSALCAQERVQLADAAVDLARRGADAARLRVAAGKAAPIEETRARVAESTLRTEALQARSAWRASLQALEWATGSTRAIDRVQGDLSLPSVPSLQTLQQRLEGAQAVRQARIEVDRLGAMAQLERSKRLPDLTVGLGTRRSEETGRSQTMLTLSIPLPVFNRNQGAEVEALRRQDRARHELTAVQFRLRADVVAAHARLESAVAEAALLEHDVLPGARLSYDTSSRGFELGKFGLLEVLDSQRTWLQARAQHLKAVAEAHLAAADLERWLGTNETAGEPATGAASEPATEPTASAGSTARNPATPF</sequence>
<dbReference type="SUPFAM" id="SSF56954">
    <property type="entry name" value="Outer membrane efflux proteins (OEP)"/>
    <property type="match status" value="1"/>
</dbReference>
<dbReference type="Pfam" id="PF02321">
    <property type="entry name" value="OEP"/>
    <property type="match status" value="2"/>
</dbReference>
<feature type="chain" id="PRO_5046946058" evidence="3">
    <location>
        <begin position="21"/>
        <end position="457"/>
    </location>
</feature>
<name>A0ABU9BYF8_9BURK</name>
<dbReference type="RefSeq" id="WP_341428902.1">
    <property type="nucleotide sequence ID" value="NZ_JBBUTG010000029.1"/>
</dbReference>
<protein>
    <submittedName>
        <fullName evidence="4">TolC family protein</fullName>
    </submittedName>
</protein>
<dbReference type="EMBL" id="JBBUTG010000029">
    <property type="protein sequence ID" value="MEK8034473.1"/>
    <property type="molecule type" value="Genomic_DNA"/>
</dbReference>
<evidence type="ECO:0000256" key="1">
    <source>
        <dbReference type="ARBA" id="ARBA00007613"/>
    </source>
</evidence>
<comment type="caution">
    <text evidence="4">The sequence shown here is derived from an EMBL/GenBank/DDBJ whole genome shotgun (WGS) entry which is preliminary data.</text>
</comment>
<feature type="compositionally biased region" description="Polar residues" evidence="2">
    <location>
        <begin position="442"/>
        <end position="457"/>
    </location>
</feature>
<proteinExistence type="inferred from homology"/>
<dbReference type="Proteomes" id="UP001371218">
    <property type="component" value="Unassembled WGS sequence"/>
</dbReference>
<dbReference type="InterPro" id="IPR003423">
    <property type="entry name" value="OMP_efflux"/>
</dbReference>
<evidence type="ECO:0000256" key="2">
    <source>
        <dbReference type="SAM" id="MobiDB-lite"/>
    </source>
</evidence>
<dbReference type="PANTHER" id="PTHR30203:SF24">
    <property type="entry name" value="BLR4935 PROTEIN"/>
    <property type="match status" value="1"/>
</dbReference>
<feature type="region of interest" description="Disordered" evidence="2">
    <location>
        <begin position="426"/>
        <end position="457"/>
    </location>
</feature>
<feature type="signal peptide" evidence="3">
    <location>
        <begin position="1"/>
        <end position="20"/>
    </location>
</feature>